<dbReference type="CDD" id="cd00156">
    <property type="entry name" value="REC"/>
    <property type="match status" value="1"/>
</dbReference>
<dbReference type="InterPro" id="IPR050595">
    <property type="entry name" value="Bact_response_regulator"/>
</dbReference>
<dbReference type="Proteomes" id="UP001418637">
    <property type="component" value="Unassembled WGS sequence"/>
</dbReference>
<dbReference type="PROSITE" id="PS50110">
    <property type="entry name" value="RESPONSE_REGULATORY"/>
    <property type="match status" value="1"/>
</dbReference>
<protein>
    <submittedName>
        <fullName evidence="4">Response regulator</fullName>
    </submittedName>
</protein>
<dbReference type="SUPFAM" id="SSF52172">
    <property type="entry name" value="CheY-like"/>
    <property type="match status" value="1"/>
</dbReference>
<keyword evidence="1 2" id="KW-0597">Phosphoprotein</keyword>
<keyword evidence="5" id="KW-1185">Reference proteome</keyword>
<accession>A0ABV0BKW8</accession>
<dbReference type="PANTHER" id="PTHR44591">
    <property type="entry name" value="STRESS RESPONSE REGULATOR PROTEIN 1"/>
    <property type="match status" value="1"/>
</dbReference>
<dbReference type="Gene3D" id="3.40.50.2300">
    <property type="match status" value="1"/>
</dbReference>
<evidence type="ECO:0000259" key="3">
    <source>
        <dbReference type="PROSITE" id="PS50110"/>
    </source>
</evidence>
<evidence type="ECO:0000256" key="1">
    <source>
        <dbReference type="ARBA" id="ARBA00022553"/>
    </source>
</evidence>
<dbReference type="InterPro" id="IPR001789">
    <property type="entry name" value="Sig_transdc_resp-reg_receiver"/>
</dbReference>
<evidence type="ECO:0000313" key="4">
    <source>
        <dbReference type="EMBL" id="MEN3931624.1"/>
    </source>
</evidence>
<dbReference type="PANTHER" id="PTHR44591:SF21">
    <property type="entry name" value="TWO-COMPONENT RESPONSE REGULATOR"/>
    <property type="match status" value="1"/>
</dbReference>
<feature type="modified residue" description="4-aspartylphosphate" evidence="2">
    <location>
        <position position="54"/>
    </location>
</feature>
<sequence length="120" mass="13206">MARILLVEDEDPVRAFVKRALETDGHTVLEASDGEDGIDLFIAEGGKFDLLLTDIRMPIMDGIELAHMVRQQNAQIPILLMTGFAEQRERASSLSGIVTDVLTKPFTLVDLKKTVSLILG</sequence>
<dbReference type="Pfam" id="PF00072">
    <property type="entry name" value="Response_reg"/>
    <property type="match status" value="1"/>
</dbReference>
<evidence type="ECO:0000313" key="5">
    <source>
        <dbReference type="Proteomes" id="UP001418637"/>
    </source>
</evidence>
<comment type="caution">
    <text evidence="4">The sequence shown here is derived from an EMBL/GenBank/DDBJ whole genome shotgun (WGS) entry which is preliminary data.</text>
</comment>
<dbReference type="EMBL" id="JBBYXI010000004">
    <property type="protein sequence ID" value="MEN3931624.1"/>
    <property type="molecule type" value="Genomic_DNA"/>
</dbReference>
<name>A0ABV0BKW8_9HYPH</name>
<proteinExistence type="predicted"/>
<evidence type="ECO:0000256" key="2">
    <source>
        <dbReference type="PROSITE-ProRule" id="PRU00169"/>
    </source>
</evidence>
<organism evidence="4 5">
    <name type="scientific">Hohaiivirga grylli</name>
    <dbReference type="NCBI Taxonomy" id="3133970"/>
    <lineage>
        <taxon>Bacteria</taxon>
        <taxon>Pseudomonadati</taxon>
        <taxon>Pseudomonadota</taxon>
        <taxon>Alphaproteobacteria</taxon>
        <taxon>Hyphomicrobiales</taxon>
        <taxon>Methylobacteriaceae</taxon>
        <taxon>Hohaiivirga</taxon>
    </lineage>
</organism>
<dbReference type="SMART" id="SM00448">
    <property type="entry name" value="REC"/>
    <property type="match status" value="1"/>
</dbReference>
<gene>
    <name evidence="4" type="ORF">WJT86_11225</name>
</gene>
<feature type="domain" description="Response regulatory" evidence="3">
    <location>
        <begin position="3"/>
        <end position="119"/>
    </location>
</feature>
<reference evidence="4 5" key="1">
    <citation type="submission" date="2024-04" db="EMBL/GenBank/DDBJ databases">
        <title>A novel species isolated from cricket.</title>
        <authorList>
            <person name="Wang H.-C."/>
        </authorList>
    </citation>
    <scope>NUCLEOTIDE SEQUENCE [LARGE SCALE GENOMIC DNA]</scope>
    <source>
        <strain evidence="4 5">WL0021</strain>
    </source>
</reference>
<dbReference type="InterPro" id="IPR011006">
    <property type="entry name" value="CheY-like_superfamily"/>
</dbReference>
<dbReference type="RefSeq" id="WP_346337666.1">
    <property type="nucleotide sequence ID" value="NZ_JBBYXI010000004.1"/>
</dbReference>